<organism evidence="2 3">
    <name type="scientific">Pseudomonas alkylphenolica</name>
    <dbReference type="NCBI Taxonomy" id="237609"/>
    <lineage>
        <taxon>Bacteria</taxon>
        <taxon>Pseudomonadati</taxon>
        <taxon>Pseudomonadota</taxon>
        <taxon>Gammaproteobacteria</taxon>
        <taxon>Pseudomonadales</taxon>
        <taxon>Pseudomonadaceae</taxon>
        <taxon>Pseudomonas</taxon>
    </lineage>
</organism>
<keyword evidence="1" id="KW-1133">Transmembrane helix</keyword>
<feature type="transmembrane region" description="Helical" evidence="1">
    <location>
        <begin position="85"/>
        <end position="103"/>
    </location>
</feature>
<dbReference type="AlphaFoldDB" id="A0A077FET5"/>
<reference evidence="2 3" key="1">
    <citation type="submission" date="2014-07" db="EMBL/GenBank/DDBJ databases">
        <authorList>
            <person name="Lee K."/>
            <person name="Lim J.Y."/>
            <person name="Hwang I."/>
        </authorList>
    </citation>
    <scope>NUCLEOTIDE SEQUENCE [LARGE SCALE GENOMIC DNA]</scope>
    <source>
        <strain evidence="2 3">KL28</strain>
    </source>
</reference>
<evidence type="ECO:0000256" key="1">
    <source>
        <dbReference type="SAM" id="Phobius"/>
    </source>
</evidence>
<keyword evidence="1" id="KW-0472">Membrane</keyword>
<dbReference type="EMBL" id="CP009048">
    <property type="protein sequence ID" value="AIL61701.1"/>
    <property type="molecule type" value="Genomic_DNA"/>
</dbReference>
<name>A0A077FET5_9PSED</name>
<evidence type="ECO:0000313" key="2">
    <source>
        <dbReference type="EMBL" id="AIL61701.1"/>
    </source>
</evidence>
<dbReference type="Proteomes" id="UP000028931">
    <property type="component" value="Chromosome"/>
</dbReference>
<evidence type="ECO:0000313" key="3">
    <source>
        <dbReference type="Proteomes" id="UP000028931"/>
    </source>
</evidence>
<proteinExistence type="predicted"/>
<dbReference type="HOGENOM" id="CLU_1925808_0_0_6"/>
<accession>A0A077FET5</accession>
<sequence>MTRFRNHQRTLLRMALVLWVLAFGVAASHCCLSYSEHDHALAHTDVSASLEGHTHQLHASGCLQCCDDSVSALNLAPRYLPFGQVLRVLLLTLPVLFLPAVIPPRFGTLAMQRIAPPRPPARLSFVRFND</sequence>
<gene>
    <name evidence="2" type="ORF">PSAKL28_24960</name>
</gene>
<protein>
    <submittedName>
        <fullName evidence="2">Uncharacterized protein</fullName>
    </submittedName>
</protein>
<keyword evidence="1" id="KW-0812">Transmembrane</keyword>
<dbReference type="KEGG" id="palk:PSAKL28_24960"/>